<evidence type="ECO:0000256" key="2">
    <source>
        <dbReference type="ARBA" id="ARBA00022487"/>
    </source>
</evidence>
<dbReference type="AlphaFoldDB" id="A0A8S4NTB5"/>
<dbReference type="GO" id="GO:0006581">
    <property type="term" value="P:acetylcholine catabolic process"/>
    <property type="evidence" value="ECO:0007669"/>
    <property type="project" value="TreeGrafter"/>
</dbReference>
<dbReference type="EMBL" id="CAIIXF020000005">
    <property type="protein sequence ID" value="CAH1783996.1"/>
    <property type="molecule type" value="Genomic_DNA"/>
</dbReference>
<proteinExistence type="inferred from homology"/>
<protein>
    <recommendedName>
        <fullName evidence="4">Carboxylesterase type B domain-containing protein</fullName>
    </recommendedName>
</protein>
<dbReference type="GO" id="GO:0005886">
    <property type="term" value="C:plasma membrane"/>
    <property type="evidence" value="ECO:0007669"/>
    <property type="project" value="TreeGrafter"/>
</dbReference>
<dbReference type="GO" id="GO:0019695">
    <property type="term" value="P:choline metabolic process"/>
    <property type="evidence" value="ECO:0007669"/>
    <property type="project" value="TreeGrafter"/>
</dbReference>
<dbReference type="InterPro" id="IPR002018">
    <property type="entry name" value="CarbesteraseB"/>
</dbReference>
<dbReference type="Pfam" id="PF00135">
    <property type="entry name" value="COesterase"/>
    <property type="match status" value="1"/>
</dbReference>
<keyword evidence="3" id="KW-0378">Hydrolase</keyword>
<dbReference type="GO" id="GO:0003990">
    <property type="term" value="F:acetylcholinesterase activity"/>
    <property type="evidence" value="ECO:0007669"/>
    <property type="project" value="TreeGrafter"/>
</dbReference>
<gene>
    <name evidence="5" type="ORF">OFUS_LOCUS10263</name>
</gene>
<reference evidence="5" key="1">
    <citation type="submission" date="2022-03" db="EMBL/GenBank/DDBJ databases">
        <authorList>
            <person name="Martin C."/>
        </authorList>
    </citation>
    <scope>NUCLEOTIDE SEQUENCE</scope>
</reference>
<keyword evidence="2" id="KW-0719">Serine esterase</keyword>
<evidence type="ECO:0000256" key="1">
    <source>
        <dbReference type="ARBA" id="ARBA00005964"/>
    </source>
</evidence>
<name>A0A8S4NTB5_OWEFU</name>
<evidence type="ECO:0000313" key="6">
    <source>
        <dbReference type="Proteomes" id="UP000749559"/>
    </source>
</evidence>
<dbReference type="OrthoDB" id="3200163at2759"/>
<dbReference type="GO" id="GO:0005615">
    <property type="term" value="C:extracellular space"/>
    <property type="evidence" value="ECO:0007669"/>
    <property type="project" value="TreeGrafter"/>
</dbReference>
<evidence type="ECO:0000313" key="5">
    <source>
        <dbReference type="EMBL" id="CAH1783996.1"/>
    </source>
</evidence>
<dbReference type="PANTHER" id="PTHR43918:SF4">
    <property type="entry name" value="CARBOXYLIC ESTER HYDROLASE"/>
    <property type="match status" value="1"/>
</dbReference>
<evidence type="ECO:0000259" key="4">
    <source>
        <dbReference type="Pfam" id="PF00135"/>
    </source>
</evidence>
<dbReference type="InterPro" id="IPR050654">
    <property type="entry name" value="AChE-related_enzymes"/>
</dbReference>
<feature type="domain" description="Carboxylesterase type B" evidence="4">
    <location>
        <begin position="5"/>
        <end position="141"/>
    </location>
</feature>
<comment type="caution">
    <text evidence="5">The sequence shown here is derived from an EMBL/GenBank/DDBJ whole genome shotgun (WGS) entry which is preliminary data.</text>
</comment>
<comment type="similarity">
    <text evidence="1">Belongs to the type-B carboxylesterase/lipase family.</text>
</comment>
<dbReference type="SUPFAM" id="SSF53474">
    <property type="entry name" value="alpha/beta-Hydrolases"/>
    <property type="match status" value="1"/>
</dbReference>
<dbReference type="Gene3D" id="3.40.50.1820">
    <property type="entry name" value="alpha/beta hydrolase"/>
    <property type="match status" value="1"/>
</dbReference>
<evidence type="ECO:0000256" key="3">
    <source>
        <dbReference type="ARBA" id="ARBA00022801"/>
    </source>
</evidence>
<organism evidence="5 6">
    <name type="scientific">Owenia fusiformis</name>
    <name type="common">Polychaete worm</name>
    <dbReference type="NCBI Taxonomy" id="6347"/>
    <lineage>
        <taxon>Eukaryota</taxon>
        <taxon>Metazoa</taxon>
        <taxon>Spiralia</taxon>
        <taxon>Lophotrochozoa</taxon>
        <taxon>Annelida</taxon>
        <taxon>Polychaeta</taxon>
        <taxon>Sedentaria</taxon>
        <taxon>Canalipalpata</taxon>
        <taxon>Sabellida</taxon>
        <taxon>Oweniida</taxon>
        <taxon>Oweniidae</taxon>
        <taxon>Owenia</taxon>
    </lineage>
</organism>
<dbReference type="InterPro" id="IPR029058">
    <property type="entry name" value="AB_hydrolase_fold"/>
</dbReference>
<accession>A0A8S4NTB5</accession>
<dbReference type="PANTHER" id="PTHR43918">
    <property type="entry name" value="ACETYLCHOLINESTERASE"/>
    <property type="match status" value="1"/>
</dbReference>
<feature type="non-terminal residue" evidence="5">
    <location>
        <position position="1"/>
    </location>
</feature>
<sequence>YLDTNTTATDEKTYRDKALEITTDFTMEFPVLNLTNTIVERGGKAFLYIFSHSSSYLRNIRSRDAAAHCDELYFLFGMGFMNPNEYNERFTYSKDEEIFVIQMMRYWTNFAKNGDPNSADLPLWPQYNLESEEYAVLQPQPYVRQL</sequence>
<feature type="non-terminal residue" evidence="5">
    <location>
        <position position="146"/>
    </location>
</feature>
<dbReference type="Proteomes" id="UP000749559">
    <property type="component" value="Unassembled WGS sequence"/>
</dbReference>
<keyword evidence="6" id="KW-1185">Reference proteome</keyword>